<dbReference type="EMBL" id="MF140398">
    <property type="protein sequence ID" value="ASR86334.1"/>
    <property type="molecule type" value="Genomic_DNA"/>
</dbReference>
<gene>
    <name evidence="1" type="primary">54</name>
    <name evidence="1" type="ORF">SEA_AMOHNITION_54</name>
</gene>
<evidence type="ECO:0000313" key="2">
    <source>
        <dbReference type="Proteomes" id="UP000224432"/>
    </source>
</evidence>
<name>A0A222ZNK2_9CAUD</name>
<proteinExistence type="predicted"/>
<reference evidence="1 2" key="1">
    <citation type="submission" date="2017-05" db="EMBL/GenBank/DDBJ databases">
        <authorList>
            <person name="Paudel S."/>
            <person name="Amoh N.Y."/>
            <person name="Buchser W.J."/>
            <person name="Forsyth M.H."/>
            <person name="Saha M.S."/>
            <person name="Stoner T.H."/>
            <person name="Garlena R.A."/>
            <person name="Russell D.A."/>
            <person name="Pope W.H."/>
            <person name="Jacobs-Sera D."/>
            <person name="Hatfull G.F."/>
        </authorList>
    </citation>
    <scope>NUCLEOTIDE SEQUENCE [LARGE SCALE GENOMIC DNA]</scope>
</reference>
<evidence type="ECO:0000313" key="1">
    <source>
        <dbReference type="EMBL" id="ASR86334.1"/>
    </source>
</evidence>
<keyword evidence="2" id="KW-1185">Reference proteome</keyword>
<organism evidence="1 2">
    <name type="scientific">Mycobacterium phage Amohnition</name>
    <dbReference type="NCBI Taxonomy" id="2015874"/>
    <lineage>
        <taxon>Viruses</taxon>
        <taxon>Duplodnaviria</taxon>
        <taxon>Heunggongvirae</taxon>
        <taxon>Uroviricota</taxon>
        <taxon>Caudoviricetes</taxon>
        <taxon>Weiservirinae</taxon>
        <taxon>Amginevirus</taxon>
        <taxon>Amginevirus amohnition</taxon>
    </lineage>
</organism>
<dbReference type="GeneID" id="60323361"/>
<dbReference type="KEGG" id="vg:60323361"/>
<protein>
    <submittedName>
        <fullName evidence="1">Uncharacterized protein</fullName>
    </submittedName>
</protein>
<dbReference type="Proteomes" id="UP000224432">
    <property type="component" value="Segment"/>
</dbReference>
<dbReference type="RefSeq" id="YP_009951918.1">
    <property type="nucleotide sequence ID" value="NC_051606.1"/>
</dbReference>
<dbReference type="Pfam" id="PF11753">
    <property type="entry name" value="DUF3310"/>
    <property type="match status" value="1"/>
</dbReference>
<accession>A0A222ZNK2</accession>
<dbReference type="InterPro" id="IPR021739">
    <property type="entry name" value="SaV-like"/>
</dbReference>
<sequence>MSDQPMCQTCNTFPAHVFDPDGTMRCAGCAYLDLPTASSMGTEAGDPEAWRDGGPSITYMAADAVPTWPRYIVTPGSVDSLDDADKAYVWADVCGAHWAWTEAHGWLAWSTGVAPYERGAVAPFYASHPKPVADVGPRVTFTADEVFAVPPVDEPEVDDQGADGDMVNHPAHYTQGPPCKGCGRPIECLDVTEGMGFCLGNTVKYVWRCDLKHDAIEDLRKARVYLDREIARREQQSAANETKG</sequence>